<dbReference type="AlphaFoldDB" id="A0A9P6D2T2"/>
<dbReference type="Proteomes" id="UP000807469">
    <property type="component" value="Unassembled WGS sequence"/>
</dbReference>
<comment type="caution">
    <text evidence="3">The sequence shown here is derived from an EMBL/GenBank/DDBJ whole genome shotgun (WGS) entry which is preliminary data.</text>
</comment>
<proteinExistence type="predicted"/>
<feature type="region of interest" description="Disordered" evidence="1">
    <location>
        <begin position="201"/>
        <end position="227"/>
    </location>
</feature>
<feature type="transmembrane region" description="Helical" evidence="2">
    <location>
        <begin position="12"/>
        <end position="36"/>
    </location>
</feature>
<dbReference type="EMBL" id="MU155174">
    <property type="protein sequence ID" value="KAF9481749.1"/>
    <property type="molecule type" value="Genomic_DNA"/>
</dbReference>
<organism evidence="3 4">
    <name type="scientific">Pholiota conissans</name>
    <dbReference type="NCBI Taxonomy" id="109636"/>
    <lineage>
        <taxon>Eukaryota</taxon>
        <taxon>Fungi</taxon>
        <taxon>Dikarya</taxon>
        <taxon>Basidiomycota</taxon>
        <taxon>Agaricomycotina</taxon>
        <taxon>Agaricomycetes</taxon>
        <taxon>Agaricomycetidae</taxon>
        <taxon>Agaricales</taxon>
        <taxon>Agaricineae</taxon>
        <taxon>Strophariaceae</taxon>
        <taxon>Pholiota</taxon>
    </lineage>
</organism>
<keyword evidence="2" id="KW-1133">Transmembrane helix</keyword>
<reference evidence="3" key="1">
    <citation type="submission" date="2020-11" db="EMBL/GenBank/DDBJ databases">
        <authorList>
            <consortium name="DOE Joint Genome Institute"/>
            <person name="Ahrendt S."/>
            <person name="Riley R."/>
            <person name="Andreopoulos W."/>
            <person name="Labutti K."/>
            <person name="Pangilinan J."/>
            <person name="Ruiz-Duenas F.J."/>
            <person name="Barrasa J.M."/>
            <person name="Sanchez-Garcia M."/>
            <person name="Camarero S."/>
            <person name="Miyauchi S."/>
            <person name="Serrano A."/>
            <person name="Linde D."/>
            <person name="Babiker R."/>
            <person name="Drula E."/>
            <person name="Ayuso-Fernandez I."/>
            <person name="Pacheco R."/>
            <person name="Padilla G."/>
            <person name="Ferreira P."/>
            <person name="Barriuso J."/>
            <person name="Kellner H."/>
            <person name="Castanera R."/>
            <person name="Alfaro M."/>
            <person name="Ramirez L."/>
            <person name="Pisabarro A.G."/>
            <person name="Kuo A."/>
            <person name="Tritt A."/>
            <person name="Lipzen A."/>
            <person name="He G."/>
            <person name="Yan M."/>
            <person name="Ng V."/>
            <person name="Cullen D."/>
            <person name="Martin F."/>
            <person name="Rosso M.-N."/>
            <person name="Henrissat B."/>
            <person name="Hibbett D."/>
            <person name="Martinez A.T."/>
            <person name="Grigoriev I.V."/>
        </authorList>
    </citation>
    <scope>NUCLEOTIDE SEQUENCE</scope>
    <source>
        <strain evidence="3">CIRM-BRFM 674</strain>
    </source>
</reference>
<gene>
    <name evidence="3" type="ORF">BDN70DRAFT_875880</name>
</gene>
<name>A0A9P6D2T2_9AGAR</name>
<keyword evidence="2" id="KW-0472">Membrane</keyword>
<dbReference type="OrthoDB" id="2560085at2759"/>
<sequence>MSPAAREPLKVARVVTLTLAWIFAVIASCVGLNALIKSNQQKSKLKKLAPSPTVVFIDTSDIFNVGVLATTVNLILAIIVSKSLIGMFLPISKAFVRRTLRIQSYIILLFCALLFGTMIPYMIYFTSHHAKVTAFIGTTQLPDSVIKSVEASSGSTSVYKKIDYLKLVAIFPWISLFFNLIAATVLYKAGGVTVAPTEVKEVQPSSPSMTEKEDSPKYIEDKESAEV</sequence>
<evidence type="ECO:0000256" key="1">
    <source>
        <dbReference type="SAM" id="MobiDB-lite"/>
    </source>
</evidence>
<dbReference type="PROSITE" id="PS51257">
    <property type="entry name" value="PROKAR_LIPOPROTEIN"/>
    <property type="match status" value="1"/>
</dbReference>
<feature type="transmembrane region" description="Helical" evidence="2">
    <location>
        <begin position="62"/>
        <end position="85"/>
    </location>
</feature>
<protein>
    <submittedName>
        <fullName evidence="3">Uncharacterized protein</fullName>
    </submittedName>
</protein>
<evidence type="ECO:0000313" key="4">
    <source>
        <dbReference type="Proteomes" id="UP000807469"/>
    </source>
</evidence>
<keyword evidence="4" id="KW-1185">Reference proteome</keyword>
<evidence type="ECO:0000313" key="3">
    <source>
        <dbReference type="EMBL" id="KAF9481749.1"/>
    </source>
</evidence>
<feature type="transmembrane region" description="Helical" evidence="2">
    <location>
        <begin position="105"/>
        <end position="124"/>
    </location>
</feature>
<feature type="compositionally biased region" description="Basic and acidic residues" evidence="1">
    <location>
        <begin position="210"/>
        <end position="227"/>
    </location>
</feature>
<accession>A0A9P6D2T2</accession>
<feature type="transmembrane region" description="Helical" evidence="2">
    <location>
        <begin position="164"/>
        <end position="187"/>
    </location>
</feature>
<evidence type="ECO:0000256" key="2">
    <source>
        <dbReference type="SAM" id="Phobius"/>
    </source>
</evidence>
<keyword evidence="2" id="KW-0812">Transmembrane</keyword>